<proteinExistence type="predicted"/>
<protein>
    <submittedName>
        <fullName evidence="1">945_t:CDS:1</fullName>
    </submittedName>
</protein>
<evidence type="ECO:0000313" key="1">
    <source>
        <dbReference type="EMBL" id="CAG8742607.1"/>
    </source>
</evidence>
<accession>A0ACA9Q910</accession>
<gene>
    <name evidence="1" type="ORF">DHETER_LOCUS14143</name>
</gene>
<keyword evidence="2" id="KW-1185">Reference proteome</keyword>
<comment type="caution">
    <text evidence="1">The sequence shown here is derived from an EMBL/GenBank/DDBJ whole genome shotgun (WGS) entry which is preliminary data.</text>
</comment>
<feature type="non-terminal residue" evidence="1">
    <location>
        <position position="48"/>
    </location>
</feature>
<name>A0ACA9Q910_9GLOM</name>
<feature type="non-terminal residue" evidence="1">
    <location>
        <position position="1"/>
    </location>
</feature>
<evidence type="ECO:0000313" key="2">
    <source>
        <dbReference type="Proteomes" id="UP000789702"/>
    </source>
</evidence>
<dbReference type="EMBL" id="CAJVPU010041956">
    <property type="protein sequence ID" value="CAG8742607.1"/>
    <property type="molecule type" value="Genomic_DNA"/>
</dbReference>
<organism evidence="1 2">
    <name type="scientific">Dentiscutata heterogama</name>
    <dbReference type="NCBI Taxonomy" id="1316150"/>
    <lineage>
        <taxon>Eukaryota</taxon>
        <taxon>Fungi</taxon>
        <taxon>Fungi incertae sedis</taxon>
        <taxon>Mucoromycota</taxon>
        <taxon>Glomeromycotina</taxon>
        <taxon>Glomeromycetes</taxon>
        <taxon>Diversisporales</taxon>
        <taxon>Gigasporaceae</taxon>
        <taxon>Dentiscutata</taxon>
    </lineage>
</organism>
<reference evidence="1" key="1">
    <citation type="submission" date="2021-06" db="EMBL/GenBank/DDBJ databases">
        <authorList>
            <person name="Kallberg Y."/>
            <person name="Tangrot J."/>
            <person name="Rosling A."/>
        </authorList>
    </citation>
    <scope>NUCLEOTIDE SEQUENCE</scope>
    <source>
        <strain evidence="1">IL203A</strain>
    </source>
</reference>
<dbReference type="Proteomes" id="UP000789702">
    <property type="component" value="Unassembled WGS sequence"/>
</dbReference>
<sequence>PDRLYQPNNQLVYTSCYKTYYESLEYDNLQSQEYYQTGLGKRTFVNYK</sequence>